<name>A0ABP0DKS5_9PEZI</name>
<feature type="compositionally biased region" description="Basic and acidic residues" evidence="1">
    <location>
        <begin position="39"/>
        <end position="52"/>
    </location>
</feature>
<feature type="region of interest" description="Disordered" evidence="1">
    <location>
        <begin position="222"/>
        <end position="271"/>
    </location>
</feature>
<feature type="compositionally biased region" description="Acidic residues" evidence="1">
    <location>
        <begin position="635"/>
        <end position="647"/>
    </location>
</feature>
<organism evidence="2 3">
    <name type="scientific">Sporothrix epigloea</name>
    <dbReference type="NCBI Taxonomy" id="1892477"/>
    <lineage>
        <taxon>Eukaryota</taxon>
        <taxon>Fungi</taxon>
        <taxon>Dikarya</taxon>
        <taxon>Ascomycota</taxon>
        <taxon>Pezizomycotina</taxon>
        <taxon>Sordariomycetes</taxon>
        <taxon>Sordariomycetidae</taxon>
        <taxon>Ophiostomatales</taxon>
        <taxon>Ophiostomataceae</taxon>
        <taxon>Sporothrix</taxon>
    </lineage>
</organism>
<protein>
    <submittedName>
        <fullName evidence="2">Uncharacterized protein</fullName>
    </submittedName>
</protein>
<feature type="region of interest" description="Disordered" evidence="1">
    <location>
        <begin position="175"/>
        <end position="199"/>
    </location>
</feature>
<feature type="compositionally biased region" description="Polar residues" evidence="1">
    <location>
        <begin position="247"/>
        <end position="261"/>
    </location>
</feature>
<comment type="caution">
    <text evidence="2">The sequence shown here is derived from an EMBL/GenBank/DDBJ whole genome shotgun (WGS) entry which is preliminary data.</text>
</comment>
<feature type="region of interest" description="Disordered" evidence="1">
    <location>
        <begin position="138"/>
        <end position="158"/>
    </location>
</feature>
<feature type="region of interest" description="Disordered" evidence="1">
    <location>
        <begin position="588"/>
        <end position="607"/>
    </location>
</feature>
<proteinExistence type="predicted"/>
<feature type="compositionally biased region" description="Polar residues" evidence="1">
    <location>
        <begin position="142"/>
        <end position="158"/>
    </location>
</feature>
<feature type="compositionally biased region" description="Low complexity" evidence="1">
    <location>
        <begin position="87"/>
        <end position="99"/>
    </location>
</feature>
<keyword evidence="3" id="KW-1185">Reference proteome</keyword>
<evidence type="ECO:0000313" key="2">
    <source>
        <dbReference type="EMBL" id="CAK7267685.1"/>
    </source>
</evidence>
<reference evidence="2 3" key="1">
    <citation type="submission" date="2024-01" db="EMBL/GenBank/DDBJ databases">
        <authorList>
            <person name="Allen C."/>
            <person name="Tagirdzhanova G."/>
        </authorList>
    </citation>
    <scope>NUCLEOTIDE SEQUENCE [LARGE SCALE GENOMIC DNA]</scope>
    <source>
        <strain evidence="2 3">CBS 573.63</strain>
    </source>
</reference>
<dbReference type="Proteomes" id="UP001642501">
    <property type="component" value="Unassembled WGS sequence"/>
</dbReference>
<evidence type="ECO:0000313" key="3">
    <source>
        <dbReference type="Proteomes" id="UP001642501"/>
    </source>
</evidence>
<accession>A0ABP0DKS5</accession>
<dbReference type="EMBL" id="CAWUOM010000037">
    <property type="protein sequence ID" value="CAK7267685.1"/>
    <property type="molecule type" value="Genomic_DNA"/>
</dbReference>
<feature type="region of interest" description="Disordered" evidence="1">
    <location>
        <begin position="1"/>
        <end position="99"/>
    </location>
</feature>
<feature type="compositionally biased region" description="Low complexity" evidence="1">
    <location>
        <begin position="597"/>
        <end position="607"/>
    </location>
</feature>
<gene>
    <name evidence="2" type="ORF">SEPCBS57363_002719</name>
</gene>
<feature type="region of interest" description="Disordered" evidence="1">
    <location>
        <begin position="617"/>
        <end position="661"/>
    </location>
</feature>
<evidence type="ECO:0000256" key="1">
    <source>
        <dbReference type="SAM" id="MobiDB-lite"/>
    </source>
</evidence>
<sequence length="684" mass="73879">MADDPEKNALNAEEGNGHYARLALQDAYRQLEPDQAEQGSHDRSPQVRHHLENGQSRPYPPPLSQLPPHLYRTASQQPSAYEASDASTPTRSPSTSSFTLTQLSTFPSATSRPLAIDGNLDTLANFDTDARDSIENLLRGDSQATGGAGTTNSDDNVNISTTGNDFFARLHHYPSSQQHQIGQQRGEQQGQPQQTSSSVLTTSLLQPRSLLASPQLGLRSRVWRNGSPDAAQEVVSRSRSPNHGHSGRTSVQDTTSDPTHQSIRDDKANDDAAESVNSHALAWDQTCLRIAYLVGTMVTPSANVSVGGRDEADGRPAETSTVAWNDSQTAVTNSAQATSHDIMDSIAATHNIMPGFLDTFAEQCTKGWTGAKPIKKRRKIAQIMHWQNEVLAYFQTVYCGCAEGSPIPVDSLHTTTAPAAGPATQLSVSNEVATTGKCEYCVHPLTPKRPVVWVSDPKDNTDEDVFKKVRRSQEGTGDNLRKVLKSIRGLVLNKKSKRGDSMPMTTAGPAVAGSASVPLPPTRIPPTRPLASLAAALPTTSTLNKFTTCRRAWSQWDAINSDKLRNVSEEMKALYFPQTAMYHVQVDNPEVSPAPQPAKLSSSASLPAKEPVDVAYEGKGKRAVSGLPRANGGDGCDEADDEYDPDEANSHSGRNKLLEMQDRLRRAERLLRKSATAAARTAGS</sequence>